<dbReference type="Gene3D" id="1.10.150.50">
    <property type="entry name" value="Transcription Factor, Ets-1"/>
    <property type="match status" value="1"/>
</dbReference>
<sequence length="502" mass="58687">MDEMKQFANVMIHHKCFKERQGCLTESLDHFSIEYPELYSLLYMEIKKRGMEFNDPNKMFKWLTTSTSNNNYKKLHEALIFVKKNNIMAQEQYIIDIKHLLCQAIEKKTNINEAVKICRLIEKLPNLTFINGRLSNLIQEVTRLNAYYRPNTLMVTQEKYFMANNFKPEQQNIQTSQQQQTLVSPYSLVQPTCTQFLHGSSHFSLDCYGPLETKANYYKYSSFDLNQRPLTENLTASFESLNVDDSQLIQQQPIPVLSPMLQPNNLIPRYGLPHFNLNHFGLGDFEINSFNKCPAFDLTQLLPNQTVVSQEMDGAVMKWLYYLRIHKYQWFFNSLSYHEIEFIDEDNIEGFITKVNKNSITKGALSKICLSCKELRERPKKLNDLLMTLDSEVPLTELCESIKYLRHILNYPIPNKNCVIGDKLQQDIVCVMGKLFYQLQANICVTNCLSASNPLGYCINKYLLCTMLINENQIFMRNQIEKVLYFAESLKYKVRIMSLCKK</sequence>
<evidence type="ECO:0000313" key="2">
    <source>
        <dbReference type="Proteomes" id="UP000325440"/>
    </source>
</evidence>
<organism evidence="1 2">
    <name type="scientific">Cinara cedri</name>
    <dbReference type="NCBI Taxonomy" id="506608"/>
    <lineage>
        <taxon>Eukaryota</taxon>
        <taxon>Metazoa</taxon>
        <taxon>Ecdysozoa</taxon>
        <taxon>Arthropoda</taxon>
        <taxon>Hexapoda</taxon>
        <taxon>Insecta</taxon>
        <taxon>Pterygota</taxon>
        <taxon>Neoptera</taxon>
        <taxon>Paraneoptera</taxon>
        <taxon>Hemiptera</taxon>
        <taxon>Sternorrhyncha</taxon>
        <taxon>Aphidomorpha</taxon>
        <taxon>Aphidoidea</taxon>
        <taxon>Aphididae</taxon>
        <taxon>Lachninae</taxon>
        <taxon>Cinara</taxon>
    </lineage>
</organism>
<dbReference type="AlphaFoldDB" id="A0A5E4LYY2"/>
<proteinExistence type="predicted"/>
<evidence type="ECO:0000313" key="1">
    <source>
        <dbReference type="EMBL" id="VVC25001.1"/>
    </source>
</evidence>
<protein>
    <submittedName>
        <fullName evidence="1">Uncharacterized protein</fullName>
    </submittedName>
</protein>
<dbReference type="EMBL" id="CABPRJ010000008">
    <property type="protein sequence ID" value="VVC25001.1"/>
    <property type="molecule type" value="Genomic_DNA"/>
</dbReference>
<dbReference type="Proteomes" id="UP000325440">
    <property type="component" value="Unassembled WGS sequence"/>
</dbReference>
<keyword evidence="2" id="KW-1185">Reference proteome</keyword>
<accession>A0A5E4LYY2</accession>
<gene>
    <name evidence="1" type="ORF">CINCED_3A010411</name>
</gene>
<reference evidence="1 2" key="1">
    <citation type="submission" date="2019-08" db="EMBL/GenBank/DDBJ databases">
        <authorList>
            <person name="Alioto T."/>
            <person name="Alioto T."/>
            <person name="Gomez Garrido J."/>
        </authorList>
    </citation>
    <scope>NUCLEOTIDE SEQUENCE [LARGE SCALE GENOMIC DNA]</scope>
</reference>
<dbReference type="InterPro" id="IPR013761">
    <property type="entry name" value="SAM/pointed_sf"/>
</dbReference>
<dbReference type="OrthoDB" id="2155283at2759"/>
<name>A0A5E4LYY2_9HEMI</name>